<evidence type="ECO:0000256" key="5">
    <source>
        <dbReference type="ARBA" id="ARBA00022692"/>
    </source>
</evidence>
<dbReference type="InterPro" id="IPR026579">
    <property type="entry name" value="FtsQ"/>
</dbReference>
<dbReference type="GO" id="GO:0032153">
    <property type="term" value="C:cell division site"/>
    <property type="evidence" value="ECO:0007669"/>
    <property type="project" value="UniProtKB-UniRule"/>
</dbReference>
<dbReference type="HAMAP" id="MF_00911">
    <property type="entry name" value="FtsQ_subfam"/>
    <property type="match status" value="1"/>
</dbReference>
<keyword evidence="6 9" id="KW-1133">Transmembrane helix</keyword>
<evidence type="ECO:0000256" key="10">
    <source>
        <dbReference type="SAM" id="MobiDB-lite"/>
    </source>
</evidence>
<evidence type="ECO:0000256" key="1">
    <source>
        <dbReference type="ARBA" id="ARBA00004370"/>
    </source>
</evidence>
<protein>
    <recommendedName>
        <fullName evidence="9">Cell division protein FtsQ</fullName>
    </recommendedName>
</protein>
<keyword evidence="5 9" id="KW-0812">Transmembrane</keyword>
<dbReference type="Gene3D" id="3.10.20.310">
    <property type="entry name" value="membrane protein fhac"/>
    <property type="match status" value="1"/>
</dbReference>
<feature type="region of interest" description="Disordered" evidence="10">
    <location>
        <begin position="253"/>
        <end position="274"/>
    </location>
</feature>
<dbReference type="Pfam" id="PF08478">
    <property type="entry name" value="POTRA_1"/>
    <property type="match status" value="1"/>
</dbReference>
<dbReference type="InterPro" id="IPR013685">
    <property type="entry name" value="POTRA_FtsQ_type"/>
</dbReference>
<dbReference type="EMBL" id="FNQP01000011">
    <property type="protein sequence ID" value="SEA68274.1"/>
    <property type="molecule type" value="Genomic_DNA"/>
</dbReference>
<dbReference type="RefSeq" id="WP_093068582.1">
    <property type="nucleotide sequence ID" value="NZ_FNQP01000011.1"/>
</dbReference>
<dbReference type="Proteomes" id="UP000199397">
    <property type="component" value="Unassembled WGS sequence"/>
</dbReference>
<evidence type="ECO:0000256" key="4">
    <source>
        <dbReference type="ARBA" id="ARBA00022618"/>
    </source>
</evidence>
<dbReference type="GO" id="GO:0090529">
    <property type="term" value="P:cell septum assembly"/>
    <property type="evidence" value="ECO:0007669"/>
    <property type="project" value="InterPro"/>
</dbReference>
<comment type="similarity">
    <text evidence="9">Belongs to the FtsQ/DivIB family. FtsQ subfamily.</text>
</comment>
<keyword evidence="7 9" id="KW-0472">Membrane</keyword>
<dbReference type="Gene3D" id="3.40.50.11690">
    <property type="entry name" value="Cell division protein FtsQ/DivIB"/>
    <property type="match status" value="1"/>
</dbReference>
<keyword evidence="8 9" id="KW-0131">Cell cycle</keyword>
<keyword evidence="3 9" id="KW-0997">Cell inner membrane</keyword>
<dbReference type="GO" id="GO:0005886">
    <property type="term" value="C:plasma membrane"/>
    <property type="evidence" value="ECO:0007669"/>
    <property type="project" value="UniProtKB-SubCell"/>
</dbReference>
<dbReference type="STRING" id="525918.SAMN05660964_02175"/>
<accession>A0A1H4D6D0</accession>
<sequence>MATPRRNTVKRTRTSFSFTEISPGLLRLVAVLVLGLMLLAGVLGVRAMLNNPENLPISRIDLQGERKFIKDAELQAVIGKYQQTNLYLLDVNALETDLKTLPWVRAVTLRKAWPDQLIVGIEEQHPVALWGRERLMNKYGELFAADLSSIRGLLPTLYSPEDKGREIAERYLQVKEWLKDLPLEISELTEDESGSWRLKIKDGPEIMIGSEDQERRIQRFRVGFQQELAKKLANVRRVDLRYTNGFAVEWKKSPVGSRDSTNGVAGVSDVKKRS</sequence>
<evidence type="ECO:0000256" key="2">
    <source>
        <dbReference type="ARBA" id="ARBA00022475"/>
    </source>
</evidence>
<evidence type="ECO:0000259" key="11">
    <source>
        <dbReference type="PROSITE" id="PS51779"/>
    </source>
</evidence>
<evidence type="ECO:0000256" key="7">
    <source>
        <dbReference type="ARBA" id="ARBA00023136"/>
    </source>
</evidence>
<comment type="subunit">
    <text evidence="9">Part of a complex composed of FtsB, FtsL and FtsQ.</text>
</comment>
<evidence type="ECO:0000313" key="12">
    <source>
        <dbReference type="EMBL" id="SEA68274.1"/>
    </source>
</evidence>
<keyword evidence="4 9" id="KW-0132">Cell division</keyword>
<proteinExistence type="inferred from homology"/>
<name>A0A1H4D6D0_9GAMM</name>
<dbReference type="InterPro" id="IPR005548">
    <property type="entry name" value="Cell_div_FtsQ/DivIB_C"/>
</dbReference>
<evidence type="ECO:0000256" key="8">
    <source>
        <dbReference type="ARBA" id="ARBA00023306"/>
    </source>
</evidence>
<keyword evidence="13" id="KW-1185">Reference proteome</keyword>
<comment type="subcellular location">
    <subcellularLocation>
        <location evidence="9">Cell inner membrane</location>
        <topology evidence="9">Single-pass type II membrane protein</topology>
    </subcellularLocation>
    <subcellularLocation>
        <location evidence="1">Membrane</location>
    </subcellularLocation>
    <text evidence="9">Localizes to the division septum.</text>
</comment>
<dbReference type="PROSITE" id="PS51779">
    <property type="entry name" value="POTRA"/>
    <property type="match status" value="1"/>
</dbReference>
<organism evidence="12 13">
    <name type="scientific">Thiothrix caldifontis</name>
    <dbReference type="NCBI Taxonomy" id="525918"/>
    <lineage>
        <taxon>Bacteria</taxon>
        <taxon>Pseudomonadati</taxon>
        <taxon>Pseudomonadota</taxon>
        <taxon>Gammaproteobacteria</taxon>
        <taxon>Thiotrichales</taxon>
        <taxon>Thiotrichaceae</taxon>
        <taxon>Thiothrix</taxon>
    </lineage>
</organism>
<evidence type="ECO:0000256" key="6">
    <source>
        <dbReference type="ARBA" id="ARBA00022989"/>
    </source>
</evidence>
<gene>
    <name evidence="9" type="primary">ftsQ</name>
    <name evidence="12" type="ORF">SAMN05660964_02175</name>
</gene>
<dbReference type="PANTHER" id="PTHR35851">
    <property type="entry name" value="CELL DIVISION PROTEIN FTSQ"/>
    <property type="match status" value="1"/>
</dbReference>
<dbReference type="OrthoDB" id="9790370at2"/>
<comment type="function">
    <text evidence="9">Essential cell division protein. May link together the upstream cell division proteins, which are predominantly cytoplasmic, with the downstream cell division proteins, which are predominantly periplasmic. May control correct divisome assembly.</text>
</comment>
<evidence type="ECO:0000256" key="9">
    <source>
        <dbReference type="HAMAP-Rule" id="MF_00911"/>
    </source>
</evidence>
<feature type="domain" description="POTRA" evidence="11">
    <location>
        <begin position="55"/>
        <end position="124"/>
    </location>
</feature>
<dbReference type="Pfam" id="PF03799">
    <property type="entry name" value="FtsQ_DivIB_C"/>
    <property type="match status" value="1"/>
</dbReference>
<dbReference type="AlphaFoldDB" id="A0A1H4D6D0"/>
<dbReference type="GO" id="GO:0043093">
    <property type="term" value="P:FtsZ-dependent cytokinesis"/>
    <property type="evidence" value="ECO:0007669"/>
    <property type="project" value="UniProtKB-UniRule"/>
</dbReference>
<evidence type="ECO:0000256" key="3">
    <source>
        <dbReference type="ARBA" id="ARBA00022519"/>
    </source>
</evidence>
<evidence type="ECO:0000313" key="13">
    <source>
        <dbReference type="Proteomes" id="UP000199397"/>
    </source>
</evidence>
<dbReference type="InterPro" id="IPR045335">
    <property type="entry name" value="FtsQ_C_sf"/>
</dbReference>
<dbReference type="InterPro" id="IPR034746">
    <property type="entry name" value="POTRA"/>
</dbReference>
<keyword evidence="2 9" id="KW-1003">Cell membrane</keyword>
<dbReference type="PANTHER" id="PTHR35851:SF1">
    <property type="entry name" value="CELL DIVISION PROTEIN FTSQ"/>
    <property type="match status" value="1"/>
</dbReference>
<reference evidence="12 13" key="1">
    <citation type="submission" date="2016-10" db="EMBL/GenBank/DDBJ databases">
        <authorList>
            <person name="de Groot N.N."/>
        </authorList>
    </citation>
    <scope>NUCLEOTIDE SEQUENCE [LARGE SCALE GENOMIC DNA]</scope>
    <source>
        <strain evidence="12 13">DSM 21228</strain>
    </source>
</reference>